<evidence type="ECO:0000313" key="6">
    <source>
        <dbReference type="Proteomes" id="UP000188929"/>
    </source>
</evidence>
<gene>
    <name evidence="5" type="ORF">BL253_01830</name>
</gene>
<evidence type="ECO:0000313" key="5">
    <source>
        <dbReference type="EMBL" id="ONH33346.1"/>
    </source>
</evidence>
<proteinExistence type="inferred from homology"/>
<dbReference type="Gene3D" id="3.40.50.2300">
    <property type="match status" value="2"/>
</dbReference>
<dbReference type="PANTHER" id="PTHR47235">
    <property type="entry name" value="BLR6548 PROTEIN"/>
    <property type="match status" value="1"/>
</dbReference>
<evidence type="ECO:0000256" key="1">
    <source>
        <dbReference type="ARBA" id="ARBA00010062"/>
    </source>
</evidence>
<feature type="signal peptide" evidence="3">
    <location>
        <begin position="1"/>
        <end position="22"/>
    </location>
</feature>
<dbReference type="AlphaFoldDB" id="A0A1V2ILI8"/>
<comment type="caution">
    <text evidence="5">The sequence shown here is derived from an EMBL/GenBank/DDBJ whole genome shotgun (WGS) entry which is preliminary data.</text>
</comment>
<dbReference type="Proteomes" id="UP000188929">
    <property type="component" value="Unassembled WGS sequence"/>
</dbReference>
<organism evidence="5 6">
    <name type="scientific">Pseudofrankia asymbiotica</name>
    <dbReference type="NCBI Taxonomy" id="1834516"/>
    <lineage>
        <taxon>Bacteria</taxon>
        <taxon>Bacillati</taxon>
        <taxon>Actinomycetota</taxon>
        <taxon>Actinomycetes</taxon>
        <taxon>Frankiales</taxon>
        <taxon>Frankiaceae</taxon>
        <taxon>Pseudofrankia</taxon>
    </lineage>
</organism>
<protein>
    <submittedName>
        <fullName evidence="5">Branched-chain amino acid ABC transporter substrate-binding protein</fullName>
    </submittedName>
</protein>
<evidence type="ECO:0000259" key="4">
    <source>
        <dbReference type="Pfam" id="PF13458"/>
    </source>
</evidence>
<evidence type="ECO:0000256" key="2">
    <source>
        <dbReference type="ARBA" id="ARBA00022729"/>
    </source>
</evidence>
<accession>A0A1V2ILI8</accession>
<name>A0A1V2ILI8_9ACTN</name>
<dbReference type="EMBL" id="MOMC01000005">
    <property type="protein sequence ID" value="ONH33346.1"/>
    <property type="molecule type" value="Genomic_DNA"/>
</dbReference>
<dbReference type="SUPFAM" id="SSF53822">
    <property type="entry name" value="Periplasmic binding protein-like I"/>
    <property type="match status" value="1"/>
</dbReference>
<dbReference type="STRING" id="1834516.BL253_01830"/>
<dbReference type="Pfam" id="PF13458">
    <property type="entry name" value="Peripla_BP_6"/>
    <property type="match status" value="1"/>
</dbReference>
<comment type="similarity">
    <text evidence="1">Belongs to the leucine-binding protein family.</text>
</comment>
<feature type="domain" description="Leucine-binding protein" evidence="4">
    <location>
        <begin position="43"/>
        <end position="353"/>
    </location>
</feature>
<reference evidence="6" key="1">
    <citation type="submission" date="2016-10" db="EMBL/GenBank/DDBJ databases">
        <title>Frankia sp. NRRL B-16386 Genome sequencing.</title>
        <authorList>
            <person name="Ghodhbane-Gtari F."/>
            <person name="Swanson E."/>
            <person name="Gueddou A."/>
            <person name="Hezbri K."/>
            <person name="Ktari K."/>
            <person name="Nouioui I."/>
            <person name="Morris K."/>
            <person name="Simpson S."/>
            <person name="Abebe-Akele F."/>
            <person name="Thomas K."/>
            <person name="Gtari M."/>
            <person name="Tisa L.S."/>
        </authorList>
    </citation>
    <scope>NUCLEOTIDE SEQUENCE [LARGE SCALE GENOMIC DNA]</scope>
    <source>
        <strain evidence="6">NRRL B-16386</strain>
    </source>
</reference>
<dbReference type="InterPro" id="IPR028082">
    <property type="entry name" value="Peripla_BP_I"/>
</dbReference>
<dbReference type="PROSITE" id="PS51257">
    <property type="entry name" value="PROKAR_LIPOPROTEIN"/>
    <property type="match status" value="1"/>
</dbReference>
<keyword evidence="6" id="KW-1185">Reference proteome</keyword>
<sequence length="404" mass="41261">MKNNKMISVTVAAGLLAALVAACGGGDDSKDADTASGGLAGSPITIEVITTLTSVTPGTEAYQAAQAAAAAVNASGGINGHPLKVKVCDAKGTESPTAATTCARNLVADKDVIAEVGDYQAFPEQTNTILNAAHVPNIASQPTAQSTLSSPNSFPLAGSDGAGLGTVLADNGAKNIQVAYTNVAAAASAVGFNTITLQQGRGIKLMGGIPVEVTATDLTPVVTAGAKGDGVAMAMMPTHVASWLNVAKSGNFTQKLSASAGSLTEDTLKSLGDKANGLLVAAGLPLVTSDMPGIKRFKDEMAKYQPKADIDQVSLNAWMGTWAFAQVARTIKGDVTRASTLDAFSKLTNFNVFGLLPDGYTTTKDFDFPGLGRLFNHQIVEGVVKDGKLVQTSDGYVPVFTPKP</sequence>
<keyword evidence="2 3" id="KW-0732">Signal</keyword>
<evidence type="ECO:0000256" key="3">
    <source>
        <dbReference type="SAM" id="SignalP"/>
    </source>
</evidence>
<feature type="chain" id="PRO_5013251297" evidence="3">
    <location>
        <begin position="23"/>
        <end position="404"/>
    </location>
</feature>
<dbReference type="OrthoDB" id="26870at2"/>
<dbReference type="InterPro" id="IPR028081">
    <property type="entry name" value="Leu-bd"/>
</dbReference>
<dbReference type="PANTHER" id="PTHR47235:SF1">
    <property type="entry name" value="BLR6548 PROTEIN"/>
    <property type="match status" value="1"/>
</dbReference>